<proteinExistence type="inferred from homology"/>
<evidence type="ECO:0000256" key="1">
    <source>
        <dbReference type="ARBA" id="ARBA00009275"/>
    </source>
</evidence>
<evidence type="ECO:0008006" key="7">
    <source>
        <dbReference type="Google" id="ProtNLM"/>
    </source>
</evidence>
<dbReference type="CDD" id="cd01310">
    <property type="entry name" value="TatD_DNAse"/>
    <property type="match status" value="1"/>
</dbReference>
<evidence type="ECO:0000256" key="4">
    <source>
        <dbReference type="ARBA" id="ARBA00022801"/>
    </source>
</evidence>
<keyword evidence="4" id="KW-0378">Hydrolase</keyword>
<protein>
    <recommendedName>
        <fullName evidence="7">TatD DNase</fullName>
    </recommendedName>
</protein>
<dbReference type="PROSITE" id="PS01091">
    <property type="entry name" value="TATD_3"/>
    <property type="match status" value="1"/>
</dbReference>
<dbReference type="SUPFAM" id="SSF51556">
    <property type="entry name" value="Metallo-dependent hydrolases"/>
    <property type="match status" value="1"/>
</dbReference>
<evidence type="ECO:0000256" key="3">
    <source>
        <dbReference type="ARBA" id="ARBA00022723"/>
    </source>
</evidence>
<dbReference type="PIRSF" id="PIRSF005902">
    <property type="entry name" value="DNase_TatD"/>
    <property type="match status" value="1"/>
</dbReference>
<dbReference type="InterPro" id="IPR050891">
    <property type="entry name" value="TatD-type_Hydrolase"/>
</dbReference>
<sequence>MFIGTYRGKHRHPSDLRQILDRAKEKGVERILITGTSMEENKEALKLAKEYDLHCTAGCHPTSTSEISNYPLGVEGYISDLRKLISEDRGEGGSKRIISFGEIGLDYDRLHHSSRETQLQHLPNLLNLSKEFKLPLFLHSRTSESHIDLVKILKDIGWNTGWGGGVVHSFTGTEDEMNELIDMGLYIGINGCSLKTTENIHVVKQIPLNKILLETDAPWCSITTSHASHQYLPSIDSGLVIEKVNKPEKYKDSLGVKGRQEPGDIGVIAHIVASLKDITIQDLSEQVWVNTLNLFYPSEVQVDK</sequence>
<keyword evidence="2" id="KW-0540">Nuclease</keyword>
<keyword evidence="6" id="KW-1185">Reference proteome</keyword>
<dbReference type="PANTHER" id="PTHR10060:SF15">
    <property type="entry name" value="DEOXYRIBONUCLEASE TATDN1"/>
    <property type="match status" value="1"/>
</dbReference>
<organism evidence="5 6">
    <name type="scientific">Kwoniella shivajii</name>
    <dbReference type="NCBI Taxonomy" id="564305"/>
    <lineage>
        <taxon>Eukaryota</taxon>
        <taxon>Fungi</taxon>
        <taxon>Dikarya</taxon>
        <taxon>Basidiomycota</taxon>
        <taxon>Agaricomycotina</taxon>
        <taxon>Tremellomycetes</taxon>
        <taxon>Tremellales</taxon>
        <taxon>Cryptococcaceae</taxon>
        <taxon>Kwoniella</taxon>
    </lineage>
</organism>
<dbReference type="GeneID" id="87958599"/>
<reference evidence="5 6" key="1">
    <citation type="submission" date="2024-01" db="EMBL/GenBank/DDBJ databases">
        <title>Comparative genomics of Cryptococcus and Kwoniella reveals pathogenesis evolution and contrasting modes of karyotype evolution via chromosome fusion or intercentromeric recombination.</title>
        <authorList>
            <person name="Coelho M.A."/>
            <person name="David-Palma M."/>
            <person name="Shea T."/>
            <person name="Bowers K."/>
            <person name="McGinley-Smith S."/>
            <person name="Mohammad A.W."/>
            <person name="Gnirke A."/>
            <person name="Yurkov A.M."/>
            <person name="Nowrousian M."/>
            <person name="Sun S."/>
            <person name="Cuomo C.A."/>
            <person name="Heitman J."/>
        </authorList>
    </citation>
    <scope>NUCLEOTIDE SEQUENCE [LARGE SCALE GENOMIC DNA]</scope>
    <source>
        <strain evidence="5">CBS 11374</strain>
    </source>
</reference>
<dbReference type="RefSeq" id="XP_062794222.1">
    <property type="nucleotide sequence ID" value="XM_062938171.1"/>
</dbReference>
<keyword evidence="3" id="KW-0479">Metal-binding</keyword>
<dbReference type="PANTHER" id="PTHR10060">
    <property type="entry name" value="TATD FAMILY DEOXYRIBONUCLEASE"/>
    <property type="match status" value="1"/>
</dbReference>
<dbReference type="InterPro" id="IPR001130">
    <property type="entry name" value="TatD-like"/>
</dbReference>
<dbReference type="InterPro" id="IPR018228">
    <property type="entry name" value="DNase_TatD-rel_CS"/>
</dbReference>
<comment type="similarity">
    <text evidence="1">Belongs to the metallo-dependent hydrolases superfamily. TatD-type hydrolase family.</text>
</comment>
<dbReference type="Gene3D" id="3.20.20.140">
    <property type="entry name" value="Metal-dependent hydrolases"/>
    <property type="match status" value="1"/>
</dbReference>
<dbReference type="Proteomes" id="UP001329825">
    <property type="component" value="Chromosome 9"/>
</dbReference>
<accession>A0ABZ1D6D8</accession>
<evidence type="ECO:0000313" key="5">
    <source>
        <dbReference type="EMBL" id="WRT69483.1"/>
    </source>
</evidence>
<evidence type="ECO:0000256" key="2">
    <source>
        <dbReference type="ARBA" id="ARBA00022722"/>
    </source>
</evidence>
<evidence type="ECO:0000313" key="6">
    <source>
        <dbReference type="Proteomes" id="UP001329825"/>
    </source>
</evidence>
<name>A0ABZ1D6D8_9TREE</name>
<dbReference type="InterPro" id="IPR032466">
    <property type="entry name" value="Metal_Hydrolase"/>
</dbReference>
<dbReference type="Pfam" id="PF01026">
    <property type="entry name" value="TatD_DNase"/>
    <property type="match status" value="1"/>
</dbReference>
<gene>
    <name evidence="5" type="ORF">IL334_006469</name>
</gene>
<dbReference type="EMBL" id="CP141889">
    <property type="protein sequence ID" value="WRT69483.1"/>
    <property type="molecule type" value="Genomic_DNA"/>
</dbReference>